<dbReference type="CDD" id="cd00093">
    <property type="entry name" value="HTH_XRE"/>
    <property type="match status" value="1"/>
</dbReference>
<feature type="domain" description="HTH cro/C1-type" evidence="1">
    <location>
        <begin position="8"/>
        <end position="61"/>
    </location>
</feature>
<evidence type="ECO:0000259" key="1">
    <source>
        <dbReference type="PROSITE" id="PS50943"/>
    </source>
</evidence>
<dbReference type="PROSITE" id="PS50943">
    <property type="entry name" value="HTH_CROC1"/>
    <property type="match status" value="1"/>
</dbReference>
<name>A0AAW9JP82_CARML</name>
<reference evidence="2" key="1">
    <citation type="submission" date="2023-08" db="EMBL/GenBank/DDBJ databases">
        <title>Genomic characterization of piscicolin 126 produced by Carnobacterium maltaromaticum CM22 strain isolated from salmon (Salmo salar).</title>
        <authorList>
            <person name="Gonzalez-Gragera E."/>
            <person name="Garcia-Lopez J.D."/>
            <person name="Teso-Perez C."/>
            <person name="Gimenez-Hernandez I."/>
            <person name="Peralta-Sanchez J.M."/>
            <person name="Valdivia E."/>
            <person name="Montalban-Lopez M."/>
            <person name="Martin-Platero A.M."/>
            <person name="Banos A."/>
            <person name="Martinez-Bueno M."/>
        </authorList>
    </citation>
    <scope>NUCLEOTIDE SEQUENCE</scope>
    <source>
        <strain evidence="2">CM22</strain>
    </source>
</reference>
<evidence type="ECO:0000313" key="3">
    <source>
        <dbReference type="Proteomes" id="UP001290462"/>
    </source>
</evidence>
<dbReference type="SMART" id="SM00530">
    <property type="entry name" value="HTH_XRE"/>
    <property type="match status" value="1"/>
</dbReference>
<dbReference type="SUPFAM" id="SSF48452">
    <property type="entry name" value="TPR-like"/>
    <property type="match status" value="1"/>
</dbReference>
<dbReference type="PANTHER" id="PTHR37038:SF14">
    <property type="entry name" value="TRANSCRIPTIONAL ACTIVATOR"/>
    <property type="match status" value="1"/>
</dbReference>
<accession>A0AAW9JP82</accession>
<protein>
    <submittedName>
        <fullName evidence="2">Helix-turn-helix transcriptional regulator</fullName>
    </submittedName>
</protein>
<dbReference type="InterPro" id="IPR010982">
    <property type="entry name" value="Lambda_DNA-bd_dom_sf"/>
</dbReference>
<dbReference type="GO" id="GO:0003677">
    <property type="term" value="F:DNA binding"/>
    <property type="evidence" value="ECO:0007669"/>
    <property type="project" value="InterPro"/>
</dbReference>
<evidence type="ECO:0000313" key="2">
    <source>
        <dbReference type="EMBL" id="MDZ5757388.1"/>
    </source>
</evidence>
<proteinExistence type="predicted"/>
<dbReference type="InterPro" id="IPR053163">
    <property type="entry name" value="HTH-type_regulator_Rgg"/>
</dbReference>
<dbReference type="InterPro" id="IPR001387">
    <property type="entry name" value="Cro/C1-type_HTH"/>
</dbReference>
<organism evidence="2 3">
    <name type="scientific">Carnobacterium maltaromaticum</name>
    <name type="common">Carnobacterium piscicola</name>
    <dbReference type="NCBI Taxonomy" id="2751"/>
    <lineage>
        <taxon>Bacteria</taxon>
        <taxon>Bacillati</taxon>
        <taxon>Bacillota</taxon>
        <taxon>Bacilli</taxon>
        <taxon>Lactobacillales</taxon>
        <taxon>Carnobacteriaceae</taxon>
        <taxon>Carnobacterium</taxon>
    </lineage>
</organism>
<dbReference type="AlphaFoldDB" id="A0AAW9JP82"/>
<dbReference type="SUPFAM" id="SSF47413">
    <property type="entry name" value="lambda repressor-like DNA-binding domains"/>
    <property type="match status" value="1"/>
</dbReference>
<comment type="caution">
    <text evidence="2">The sequence shown here is derived from an EMBL/GenBank/DDBJ whole genome shotgun (WGS) entry which is preliminary data.</text>
</comment>
<sequence>MEHFGQKVKETRIVKGVTQKGLAEGICTQATISNLENGSSFPGLGTLLAIASRLDIDFSEIYEHTELNGNGYSEVFKQIKMLCGKEKHKEAYKSLTTEIKVENLETNSEIKHYYYYLGITSLLAKNNFSDAFYNLNLALFTETGKHITSIDVLISTGIGLAYQLNSEESKAKTYFERGLNQLDSLKNQHQDNVEMITIYYRVAKFYRKIEEYKKALNLINLGIAIQKNEQVFFCLDTLIYEKGSSLAALGKKKEAEQQFFYAAAMAEFNQNTTLVKLIKEQVGNYQLEGYRYW</sequence>
<gene>
    <name evidence="2" type="ORF">RAK27_01795</name>
</gene>
<dbReference type="Proteomes" id="UP001290462">
    <property type="component" value="Unassembled WGS sequence"/>
</dbReference>
<dbReference type="InterPro" id="IPR011990">
    <property type="entry name" value="TPR-like_helical_dom_sf"/>
</dbReference>
<dbReference type="Pfam" id="PF01381">
    <property type="entry name" value="HTH_3"/>
    <property type="match status" value="1"/>
</dbReference>
<dbReference type="EMBL" id="JAVBVO010000001">
    <property type="protein sequence ID" value="MDZ5757388.1"/>
    <property type="molecule type" value="Genomic_DNA"/>
</dbReference>
<dbReference type="PANTHER" id="PTHR37038">
    <property type="entry name" value="TRANSCRIPTIONAL REGULATOR-RELATED"/>
    <property type="match status" value="1"/>
</dbReference>
<dbReference type="Gene3D" id="1.25.40.10">
    <property type="entry name" value="Tetratricopeptide repeat domain"/>
    <property type="match status" value="1"/>
</dbReference>
<dbReference type="RefSeq" id="WP_322808344.1">
    <property type="nucleotide sequence ID" value="NZ_JAVBVO010000001.1"/>
</dbReference>